<sequence>MKKAEIIIDKYFLTGSVDKRIYGSFIEHLGRAVYGGIYQEGLASSDEQGFRKDTLELVKELEVPIVRYPGGNFVSGFHWEDSVGPKALRPARTDLAWRVIETNQFGLNEFADWSKKAGSEMMMAVNLGTRGPEDAKNLLEYCNFEGGTYYSDLRKSHGYAKPHDIKLWCLGNEMDGKWQMGHKTAGEYGRIASETARMMKWLDPEIETVACGSSSLTMPTFGDWEYQVLDECYDEVDYLSLHQYYGNRSDDTADFLACSKGMDDFISGVVSICDAVKAKKHGGKNINLSFDEWNVWYHSNEQDKEIKAWDQAPHQLEDVYNFEDALLVGSMLITMLRHADRVKVACLAQLVNVIAPIMTSDTGAWRQTIFYPYMHASVYGKGTVLMTQIKAPVYESRTYGTVSTLDCVCIWDEEAEAVTIFAVNKDLEDDAEVSCDFRQFEGYQVEEHIVLTHNDMKAVNTEAAPDTVSPIHSEASKLENGIFSTVFGRHSWNVVRLVKKHETVK</sequence>
<evidence type="ECO:0000256" key="1">
    <source>
        <dbReference type="ARBA" id="ARBA00001462"/>
    </source>
</evidence>
<evidence type="ECO:0000256" key="8">
    <source>
        <dbReference type="ARBA" id="ARBA00023295"/>
    </source>
</evidence>
<evidence type="ECO:0000313" key="11">
    <source>
        <dbReference type="Proteomes" id="UP000095651"/>
    </source>
</evidence>
<dbReference type="SMART" id="SM00813">
    <property type="entry name" value="Alpha-L-AF_C"/>
    <property type="match status" value="1"/>
</dbReference>
<comment type="pathway">
    <text evidence="2">Glycan metabolism.</text>
</comment>
<dbReference type="EC" id="3.2.1.55" evidence="5"/>
<dbReference type="InterPro" id="IPR010720">
    <property type="entry name" value="Alpha-L-AF_C"/>
</dbReference>
<dbReference type="Gene3D" id="2.60.40.1180">
    <property type="entry name" value="Golgi alpha-mannosidase II"/>
    <property type="match status" value="1"/>
</dbReference>
<keyword evidence="6 10" id="KW-0378">Hydrolase</keyword>
<dbReference type="Gene3D" id="3.20.20.80">
    <property type="entry name" value="Glycosidases"/>
    <property type="match status" value="1"/>
</dbReference>
<feature type="domain" description="Alpha-L-arabinofuranosidase C-terminal" evidence="9">
    <location>
        <begin position="291"/>
        <end position="491"/>
    </location>
</feature>
<organism evidence="10 11">
    <name type="scientific">Hungatella hathewayi</name>
    <dbReference type="NCBI Taxonomy" id="154046"/>
    <lineage>
        <taxon>Bacteria</taxon>
        <taxon>Bacillati</taxon>
        <taxon>Bacillota</taxon>
        <taxon>Clostridia</taxon>
        <taxon>Lachnospirales</taxon>
        <taxon>Lachnospiraceae</taxon>
        <taxon>Hungatella</taxon>
    </lineage>
</organism>
<keyword evidence="8 10" id="KW-0326">Glycosidase</keyword>
<accession>A0A174DQ29</accession>
<evidence type="ECO:0000256" key="3">
    <source>
        <dbReference type="ARBA" id="ARBA00007186"/>
    </source>
</evidence>
<evidence type="ECO:0000256" key="6">
    <source>
        <dbReference type="ARBA" id="ARBA00022801"/>
    </source>
</evidence>
<dbReference type="GO" id="GO:0000272">
    <property type="term" value="P:polysaccharide catabolic process"/>
    <property type="evidence" value="ECO:0007669"/>
    <property type="project" value="TreeGrafter"/>
</dbReference>
<dbReference type="InterPro" id="IPR013780">
    <property type="entry name" value="Glyco_hydro_b"/>
</dbReference>
<dbReference type="GO" id="GO:0046556">
    <property type="term" value="F:alpha-L-arabinofuranosidase activity"/>
    <property type="evidence" value="ECO:0007669"/>
    <property type="project" value="UniProtKB-EC"/>
</dbReference>
<dbReference type="Pfam" id="PF22848">
    <property type="entry name" value="ASD1_dom"/>
    <property type="match status" value="1"/>
</dbReference>
<dbReference type="InterPro" id="IPR055235">
    <property type="entry name" value="ASD1_cat"/>
</dbReference>
<evidence type="ECO:0000256" key="2">
    <source>
        <dbReference type="ARBA" id="ARBA00004881"/>
    </source>
</evidence>
<comment type="catalytic activity">
    <reaction evidence="1">
        <text>Hydrolysis of terminal non-reducing alpha-L-arabinofuranoside residues in alpha-L-arabinosides.</text>
        <dbReference type="EC" id="3.2.1.55"/>
    </reaction>
</comment>
<evidence type="ECO:0000256" key="7">
    <source>
        <dbReference type="ARBA" id="ARBA00023277"/>
    </source>
</evidence>
<dbReference type="SUPFAM" id="SSF51445">
    <property type="entry name" value="(Trans)glycosidases"/>
    <property type="match status" value="1"/>
</dbReference>
<dbReference type="Pfam" id="PF06964">
    <property type="entry name" value="Alpha-L-AF_C"/>
    <property type="match status" value="1"/>
</dbReference>
<reference evidence="10 11" key="1">
    <citation type="submission" date="2015-09" db="EMBL/GenBank/DDBJ databases">
        <authorList>
            <consortium name="Pathogen Informatics"/>
        </authorList>
    </citation>
    <scope>NUCLEOTIDE SEQUENCE [LARGE SCALE GENOMIC DNA]</scope>
    <source>
        <strain evidence="10 11">2789STDY5608850</strain>
    </source>
</reference>
<dbReference type="PANTHER" id="PTHR43576">
    <property type="entry name" value="ALPHA-L-ARABINOFURANOSIDASE C-RELATED"/>
    <property type="match status" value="1"/>
</dbReference>
<name>A0A174DQ29_9FIRM</name>
<proteinExistence type="inferred from homology"/>
<gene>
    <name evidence="10" type="primary">abfA_2</name>
    <name evidence="10" type="ORF">ERS852407_02281</name>
</gene>
<dbReference type="PANTHER" id="PTHR43576:SF3">
    <property type="entry name" value="ALPHA-L-ARABINOFURANOSIDASE C"/>
    <property type="match status" value="1"/>
</dbReference>
<dbReference type="AlphaFoldDB" id="A0A174DQ29"/>
<evidence type="ECO:0000256" key="4">
    <source>
        <dbReference type="ARBA" id="ARBA00011165"/>
    </source>
</evidence>
<evidence type="ECO:0000256" key="5">
    <source>
        <dbReference type="ARBA" id="ARBA00012670"/>
    </source>
</evidence>
<dbReference type="GO" id="GO:0046373">
    <property type="term" value="P:L-arabinose metabolic process"/>
    <property type="evidence" value="ECO:0007669"/>
    <property type="project" value="InterPro"/>
</dbReference>
<keyword evidence="7" id="KW-0119">Carbohydrate metabolism</keyword>
<evidence type="ECO:0000259" key="9">
    <source>
        <dbReference type="SMART" id="SM00813"/>
    </source>
</evidence>
<dbReference type="InterPro" id="IPR017853">
    <property type="entry name" value="GH"/>
</dbReference>
<comment type="similarity">
    <text evidence="3">Belongs to the glycosyl hydrolase 51 family.</text>
</comment>
<comment type="subunit">
    <text evidence="4">Homohexamer; trimer of dimers.</text>
</comment>
<dbReference type="SUPFAM" id="SSF51011">
    <property type="entry name" value="Glycosyl hydrolase domain"/>
    <property type="match status" value="1"/>
</dbReference>
<protein>
    <recommendedName>
        <fullName evidence="5">non-reducing end alpha-L-arabinofuranosidase</fullName>
        <ecNumber evidence="5">3.2.1.55</ecNumber>
    </recommendedName>
</protein>
<evidence type="ECO:0000313" key="10">
    <source>
        <dbReference type="EMBL" id="CUO26379.1"/>
    </source>
</evidence>
<dbReference type="EMBL" id="CYZE01000005">
    <property type="protein sequence ID" value="CUO26379.1"/>
    <property type="molecule type" value="Genomic_DNA"/>
</dbReference>
<dbReference type="RefSeq" id="WP_055655132.1">
    <property type="nucleotide sequence ID" value="NZ_CABIXC010000005.1"/>
</dbReference>
<dbReference type="Proteomes" id="UP000095651">
    <property type="component" value="Unassembled WGS sequence"/>
</dbReference>